<reference evidence="16" key="1">
    <citation type="journal article" date="2019" name="Curr. Biol.">
        <title>Genome Sequence of Striga asiatica Provides Insight into the Evolution of Plant Parasitism.</title>
        <authorList>
            <person name="Yoshida S."/>
            <person name="Kim S."/>
            <person name="Wafula E.K."/>
            <person name="Tanskanen J."/>
            <person name="Kim Y.M."/>
            <person name="Honaas L."/>
            <person name="Yang Z."/>
            <person name="Spallek T."/>
            <person name="Conn C.E."/>
            <person name="Ichihashi Y."/>
            <person name="Cheong K."/>
            <person name="Cui S."/>
            <person name="Der J.P."/>
            <person name="Gundlach H."/>
            <person name="Jiao Y."/>
            <person name="Hori C."/>
            <person name="Ishida J.K."/>
            <person name="Kasahara H."/>
            <person name="Kiba T."/>
            <person name="Kim M.S."/>
            <person name="Koo N."/>
            <person name="Laohavisit A."/>
            <person name="Lee Y.H."/>
            <person name="Lumba S."/>
            <person name="McCourt P."/>
            <person name="Mortimer J.C."/>
            <person name="Mutuku J.M."/>
            <person name="Nomura T."/>
            <person name="Sasaki-Sekimoto Y."/>
            <person name="Seto Y."/>
            <person name="Wang Y."/>
            <person name="Wakatake T."/>
            <person name="Sakakibara H."/>
            <person name="Demura T."/>
            <person name="Yamaguchi S."/>
            <person name="Yoneyama K."/>
            <person name="Manabe R.I."/>
            <person name="Nelson D.C."/>
            <person name="Schulman A.H."/>
            <person name="Timko M.P."/>
            <person name="dePamphilis C.W."/>
            <person name="Choi D."/>
            <person name="Shirasu K."/>
        </authorList>
    </citation>
    <scope>NUCLEOTIDE SEQUENCE [LARGE SCALE GENOMIC DNA]</scope>
    <source>
        <strain evidence="16">cv. UVA1</strain>
    </source>
</reference>
<dbReference type="GO" id="GO:0016301">
    <property type="term" value="F:kinase activity"/>
    <property type="evidence" value="ECO:0007669"/>
    <property type="project" value="InterPro"/>
</dbReference>
<dbReference type="InterPro" id="IPR017438">
    <property type="entry name" value="ATP-NAD_kinase_N"/>
</dbReference>
<proteinExistence type="inferred from homology"/>
<evidence type="ECO:0000256" key="8">
    <source>
        <dbReference type="ARBA" id="ARBA00023136"/>
    </source>
</evidence>
<organism evidence="15 16">
    <name type="scientific">Striga asiatica</name>
    <name type="common">Asiatic witchweed</name>
    <name type="synonym">Buchnera asiatica</name>
    <dbReference type="NCBI Taxonomy" id="4170"/>
    <lineage>
        <taxon>Eukaryota</taxon>
        <taxon>Viridiplantae</taxon>
        <taxon>Streptophyta</taxon>
        <taxon>Embryophyta</taxon>
        <taxon>Tracheophyta</taxon>
        <taxon>Spermatophyta</taxon>
        <taxon>Magnoliopsida</taxon>
        <taxon>eudicotyledons</taxon>
        <taxon>Gunneridae</taxon>
        <taxon>Pentapetalae</taxon>
        <taxon>asterids</taxon>
        <taxon>lamiids</taxon>
        <taxon>Lamiales</taxon>
        <taxon>Orobanchaceae</taxon>
        <taxon>Buchnereae</taxon>
        <taxon>Striga</taxon>
    </lineage>
</organism>
<feature type="domain" description="Major facilitator superfamily (MFS) profile" evidence="14">
    <location>
        <begin position="26"/>
        <end position="477"/>
    </location>
</feature>
<dbReference type="InterPro" id="IPR005828">
    <property type="entry name" value="MFS_sugar_transport-like"/>
</dbReference>
<evidence type="ECO:0000256" key="3">
    <source>
        <dbReference type="ARBA" id="ARBA00022448"/>
    </source>
</evidence>
<dbReference type="InterPro" id="IPR020846">
    <property type="entry name" value="MFS_dom"/>
</dbReference>
<dbReference type="EMBL" id="BKCP01009404">
    <property type="protein sequence ID" value="GER50812.1"/>
    <property type="molecule type" value="Genomic_DNA"/>
</dbReference>
<accession>A0A5A7R0I5</accession>
<dbReference type="CDD" id="cd17361">
    <property type="entry name" value="MFS_STP"/>
    <property type="match status" value="1"/>
</dbReference>
<dbReference type="SUPFAM" id="SSF111331">
    <property type="entry name" value="NAD kinase/diacylglycerol kinase-like"/>
    <property type="match status" value="1"/>
</dbReference>
<evidence type="ECO:0000313" key="15">
    <source>
        <dbReference type="EMBL" id="GER50812.1"/>
    </source>
</evidence>
<dbReference type="SUPFAM" id="SSF103473">
    <property type="entry name" value="MFS general substrate transporter"/>
    <property type="match status" value="1"/>
</dbReference>
<feature type="transmembrane region" description="Helical" evidence="11">
    <location>
        <begin position="112"/>
        <end position="130"/>
    </location>
</feature>
<evidence type="ECO:0000259" key="14">
    <source>
        <dbReference type="PROSITE" id="PS50850"/>
    </source>
</evidence>
<feature type="domain" description="DAGKc" evidence="12">
    <location>
        <begin position="1167"/>
        <end position="1341"/>
    </location>
</feature>
<keyword evidence="8 11" id="KW-0472">Membrane</keyword>
<comment type="caution">
    <text evidence="15">The sequence shown here is derived from an EMBL/GenBank/DDBJ whole genome shotgun (WGS) entry which is preliminary data.</text>
</comment>
<dbReference type="Proteomes" id="UP000325081">
    <property type="component" value="Unassembled WGS sequence"/>
</dbReference>
<dbReference type="InterPro" id="IPR001206">
    <property type="entry name" value="Diacylglycerol_kinase_cat_dom"/>
</dbReference>
<name>A0A5A7R0I5_STRAF</name>
<dbReference type="GO" id="GO:0015293">
    <property type="term" value="F:symporter activity"/>
    <property type="evidence" value="ECO:0007669"/>
    <property type="project" value="UniProtKB-KW"/>
</dbReference>
<keyword evidence="16" id="KW-1185">Reference proteome</keyword>
<dbReference type="Gene3D" id="1.20.1250.20">
    <property type="entry name" value="MFS general substrate transporter like domains"/>
    <property type="match status" value="1"/>
</dbReference>
<dbReference type="InterPro" id="IPR045363">
    <property type="entry name" value="CERK_C"/>
</dbReference>
<keyword evidence="6" id="KW-0769">Symport</keyword>
<dbReference type="PRINTS" id="PR00171">
    <property type="entry name" value="SUGRTRNSPORT"/>
</dbReference>
<evidence type="ECO:0000256" key="4">
    <source>
        <dbReference type="ARBA" id="ARBA00022597"/>
    </source>
</evidence>
<dbReference type="Pfam" id="PF00083">
    <property type="entry name" value="Sugar_tr"/>
    <property type="match status" value="1"/>
</dbReference>
<evidence type="ECO:0000259" key="13">
    <source>
        <dbReference type="PROSITE" id="PS50238"/>
    </source>
</evidence>
<feature type="transmembrane region" description="Helical" evidence="11">
    <location>
        <begin position="322"/>
        <end position="344"/>
    </location>
</feature>
<dbReference type="InterPro" id="IPR008936">
    <property type="entry name" value="Rho_GTPase_activation_prot"/>
</dbReference>
<feature type="transmembrane region" description="Helical" evidence="11">
    <location>
        <begin position="353"/>
        <end position="373"/>
    </location>
</feature>
<dbReference type="CDD" id="cd00159">
    <property type="entry name" value="RhoGAP"/>
    <property type="match status" value="1"/>
</dbReference>
<dbReference type="PROSITE" id="PS00216">
    <property type="entry name" value="SUGAR_TRANSPORT_1"/>
    <property type="match status" value="1"/>
</dbReference>
<evidence type="ECO:0000256" key="9">
    <source>
        <dbReference type="ARBA" id="ARBA00044504"/>
    </source>
</evidence>
<feature type="transmembrane region" description="Helical" evidence="11">
    <location>
        <begin position="203"/>
        <end position="222"/>
    </location>
</feature>
<dbReference type="Gene3D" id="3.40.50.10330">
    <property type="entry name" value="Probable inorganic polyphosphate/atp-NAD kinase, domain 1"/>
    <property type="match status" value="1"/>
</dbReference>
<dbReference type="OrthoDB" id="530923at2759"/>
<evidence type="ECO:0000259" key="12">
    <source>
        <dbReference type="PROSITE" id="PS50146"/>
    </source>
</evidence>
<dbReference type="InterPro" id="IPR016064">
    <property type="entry name" value="NAD/diacylglycerol_kinase_sf"/>
</dbReference>
<dbReference type="GO" id="GO:0015145">
    <property type="term" value="F:monosaccharide transmembrane transporter activity"/>
    <property type="evidence" value="ECO:0007669"/>
    <property type="project" value="InterPro"/>
</dbReference>
<comment type="similarity">
    <text evidence="2">Belongs to the major facilitator superfamily. Sugar transporter (TC 2.A.1.1) family.</text>
</comment>
<feature type="transmembrane region" description="Helical" evidence="11">
    <location>
        <begin position="385"/>
        <end position="411"/>
    </location>
</feature>
<dbReference type="InterPro" id="IPR044778">
    <property type="entry name" value="MFS_STP/MST-like_plant"/>
</dbReference>
<evidence type="ECO:0000256" key="7">
    <source>
        <dbReference type="ARBA" id="ARBA00022989"/>
    </source>
</evidence>
<evidence type="ECO:0000256" key="1">
    <source>
        <dbReference type="ARBA" id="ARBA00004141"/>
    </source>
</evidence>
<comment type="similarity">
    <text evidence="9">Belongs to the major facilitator superfamily. Phosphate:H(+) symporter (TC 2.A.1.9) family.</text>
</comment>
<dbReference type="InterPro" id="IPR045262">
    <property type="entry name" value="STP/PLT_plant"/>
</dbReference>
<dbReference type="NCBIfam" id="TIGR00879">
    <property type="entry name" value="SP"/>
    <property type="match status" value="1"/>
</dbReference>
<dbReference type="PROSITE" id="PS50238">
    <property type="entry name" value="RHOGAP"/>
    <property type="match status" value="1"/>
</dbReference>
<feature type="transmembrane region" description="Helical" evidence="11">
    <location>
        <begin position="452"/>
        <end position="473"/>
    </location>
</feature>
<dbReference type="PROSITE" id="PS50146">
    <property type="entry name" value="DAGK"/>
    <property type="match status" value="1"/>
</dbReference>
<feature type="domain" description="Rho-GAP" evidence="13">
    <location>
        <begin position="759"/>
        <end position="988"/>
    </location>
</feature>
<feature type="transmembrane region" description="Helical" evidence="11">
    <location>
        <begin position="423"/>
        <end position="446"/>
    </location>
</feature>
<feature type="transmembrane region" description="Helical" evidence="11">
    <location>
        <begin position="285"/>
        <end position="310"/>
    </location>
</feature>
<feature type="region of interest" description="Disordered" evidence="10">
    <location>
        <begin position="1256"/>
        <end position="1286"/>
    </location>
</feature>
<dbReference type="Pfam" id="PF00620">
    <property type="entry name" value="RhoGAP"/>
    <property type="match status" value="1"/>
</dbReference>
<dbReference type="InterPro" id="IPR005829">
    <property type="entry name" value="Sugar_transporter_CS"/>
</dbReference>
<dbReference type="Gene3D" id="1.10.555.10">
    <property type="entry name" value="Rho GTPase activation protein"/>
    <property type="match status" value="1"/>
</dbReference>
<keyword evidence="3" id="KW-0813">Transport</keyword>
<evidence type="ECO:0000256" key="11">
    <source>
        <dbReference type="SAM" id="Phobius"/>
    </source>
</evidence>
<evidence type="ECO:0000256" key="6">
    <source>
        <dbReference type="ARBA" id="ARBA00022847"/>
    </source>
</evidence>
<keyword evidence="4" id="KW-0762">Sugar transport</keyword>
<comment type="subcellular location">
    <subcellularLocation>
        <location evidence="1">Membrane</location>
        <topology evidence="1">Multi-pass membrane protein</topology>
    </subcellularLocation>
</comment>
<dbReference type="Pfam" id="PF00781">
    <property type="entry name" value="DAGK_cat"/>
    <property type="match status" value="1"/>
</dbReference>
<dbReference type="InterPro" id="IPR003663">
    <property type="entry name" value="Sugar/inositol_transpt"/>
</dbReference>
<keyword evidence="5 11" id="KW-0812">Transmembrane</keyword>
<dbReference type="PANTHER" id="PTHR23500">
    <property type="entry name" value="SOLUTE CARRIER FAMILY 2, FACILITATED GLUCOSE TRANSPORTER"/>
    <property type="match status" value="1"/>
</dbReference>
<dbReference type="Gene3D" id="2.60.200.40">
    <property type="match status" value="1"/>
</dbReference>
<keyword evidence="7 11" id="KW-1133">Transmembrane helix</keyword>
<feature type="transmembrane region" description="Helical" evidence="11">
    <location>
        <begin position="81"/>
        <end position="100"/>
    </location>
</feature>
<dbReference type="PANTHER" id="PTHR23500:SF30">
    <property type="entry name" value="SUGAR TRANSPORT PROTEIN 3"/>
    <property type="match status" value="1"/>
</dbReference>
<evidence type="ECO:0000256" key="10">
    <source>
        <dbReference type="SAM" id="MobiDB-lite"/>
    </source>
</evidence>
<feature type="transmembrane region" description="Helical" evidence="11">
    <location>
        <begin position="711"/>
        <end position="730"/>
    </location>
</feature>
<gene>
    <name evidence="15" type="ORF">STAS_28138</name>
</gene>
<evidence type="ECO:0000256" key="2">
    <source>
        <dbReference type="ARBA" id="ARBA00010992"/>
    </source>
</evidence>
<dbReference type="PROSITE" id="PS50850">
    <property type="entry name" value="MFS"/>
    <property type="match status" value="1"/>
</dbReference>
<dbReference type="SMART" id="SM00324">
    <property type="entry name" value="RhoGAP"/>
    <property type="match status" value="1"/>
</dbReference>
<dbReference type="GO" id="GO:0007165">
    <property type="term" value="P:signal transduction"/>
    <property type="evidence" value="ECO:0007669"/>
    <property type="project" value="InterPro"/>
</dbReference>
<dbReference type="SUPFAM" id="SSF48350">
    <property type="entry name" value="GTPase activation domain, GAP"/>
    <property type="match status" value="1"/>
</dbReference>
<protein>
    <submittedName>
        <fullName evidence="15">Major facilitator superfamily protein</fullName>
    </submittedName>
</protein>
<evidence type="ECO:0000313" key="16">
    <source>
        <dbReference type="Proteomes" id="UP000325081"/>
    </source>
</evidence>
<dbReference type="FunFam" id="1.20.1250.20:FF:000002">
    <property type="entry name" value="Sugar transport protein 13"/>
    <property type="match status" value="1"/>
</dbReference>
<sequence>MAIGVPTNRAQTAEYDGEITTMVLLSCITAATGGLLLGYDTGVTGGVTSMEPFVKKFFPGIYNNTSKETETSNYCKFDSQLLTAFSSSIYISGLIASFFASRVTRDFGRKRSTIVGGVAFLFGGVIGGAAENIYMLILGRLLLGVGVGFANQSVPLYLSEMSPPKYRGAFSFGFQCSLSIGSTSASLLNYGTSKINTDLGWRISLAAAIAPAAILILGTLFLPETPNSLIQQGHDAEATKHLLRKIRGTSNVEAELDDLIAAADRASAQIKRPFAKLLKRAYRPYLVMSVAIPFFQQMTGITVISFYAPILFRTIGSDESDALISSLITNSLGIVTTFVSSLFVDRLGRRPTFMLGGLLMFAAQVMVGGIMAAKLGDYGALSPGYNVAVVVLICVYVVAFAFSWGPLGWLVTSEVFPLEVRSAGQSVTVAVSFFFSFLIGQVYLALLCAFKWGAFVFFAGWVGVMTGFVYFLLPETKGVPIEKMGWIWREHGFWRRYVDGDREWAEEEGGGGVEEEPLLSRSAIQTNRPLCLEASRRGGVLACNSGPRWTCHVGFALIHRSCLFDFKGNRGGENETETQLVLFSLWKLYFWILQMPSAVSPLWQEKANDFFQSSGVKLKEAGHSAGTFVGEVAKDAKENVSDVAGKVGSAVKSRWAIFQQPSTRHAMQERLISAAATTSMFLRKGFSETKDKMVVGKTKVEEGQTFSSGEWVLNWIVMNWVLMTFVVVVAKKTAEKSKVLLTDIERWQKGVASTDVFGTPIELAVQRQQSSTPIPNVLMKCADFLILSGLNTPELFKAHGNKKVIQHLVSLYNQDPNALLPEGVSPVDVAALIKCYIASLPEPLTTFQLHNDIRCARSSIHLMRNILKKMPTVNYMTLELVTALLLRVSQKSSVNKMDARSLAMEMAPLIMWLEGQRPEHYIQYWAQSSKLDSKRKADSVSSQSEWDLLSDGEAQDASSSIPLDDGVPVDFRAIEVIQCLIEHHNAVFTDANETVWRFFSSNVRMERKENGLIGDDSHPDLPFSDGGEVSVLSSNFVLDHVGEVVLTHTADTLSWKLIDSLRNEDDKVSCFGLKMASDAKMEVNFSDIYAVDFIDWGMVHGSVVSNGEGSLLDQSSEMYRFTLHFVHGRKAQSSLWSPSVYTFGHNNPDICKSWVSQINAYLHVEAKRPKNLLVFVHPRSGKGQGCRIWEAVAPLFLKAKVKTKVLVTERAGHARDVLASTSNRDLRLFDGIVAVGGDGFFNEILNGILLSRHKAPYPPSPTDSMQPVESSEHVGPQDQNSEQDPEFPFPNEMFRFGIIPAGSTDAIVICTTGARDPVTSALHIILGKRVDLDIAQVVRWKETHASIEEPCVRYAASFAGYGFYGDVITESEKYRWMGPKRYDYAGTKVFLQHRSYEAEVNYVEVQSESASCRSEIDPQVSNTRLWCIPKRPNWVRCRANCTVCSSKSHDPLIGPPSPSEKLNGLRWSKSKGQFLSVGAAVISCRNEKAPNGLVADAHLSDGFMHLILIKDCPHPFYLWHLIQLTRRSGDPLDFDFVEHHKTPAFTFTSSGKEGIWNVDGEPFRAHKLSAQVFRGLVSLFATGPLD</sequence>
<dbReference type="InterPro" id="IPR036259">
    <property type="entry name" value="MFS_trans_sf"/>
</dbReference>
<dbReference type="InterPro" id="IPR000198">
    <property type="entry name" value="RhoGAP_dom"/>
</dbReference>
<evidence type="ECO:0000256" key="5">
    <source>
        <dbReference type="ARBA" id="ARBA00022692"/>
    </source>
</evidence>
<dbReference type="PROSITE" id="PS00217">
    <property type="entry name" value="SUGAR_TRANSPORT_2"/>
    <property type="match status" value="1"/>
</dbReference>
<dbReference type="Pfam" id="PF19280">
    <property type="entry name" value="CERK_C"/>
    <property type="match status" value="1"/>
</dbReference>
<dbReference type="GO" id="GO:0016020">
    <property type="term" value="C:membrane"/>
    <property type="evidence" value="ECO:0007669"/>
    <property type="project" value="UniProtKB-SubCell"/>
</dbReference>